<keyword evidence="4 9" id="KW-0328">Glycosyltransferase</keyword>
<dbReference type="GO" id="GO:0008184">
    <property type="term" value="F:glycogen phosphorylase activity"/>
    <property type="evidence" value="ECO:0007669"/>
    <property type="project" value="InterPro"/>
</dbReference>
<dbReference type="EC" id="2.4.1.1" evidence="9"/>
<comment type="cofactor">
    <cofactor evidence="2 9">
        <name>pyridoxal 5'-phosphate</name>
        <dbReference type="ChEBI" id="CHEBI:597326"/>
    </cofactor>
</comment>
<dbReference type="EMBL" id="LR131271">
    <property type="protein sequence ID" value="VDR24133.1"/>
    <property type="molecule type" value="Genomic_DNA"/>
</dbReference>
<dbReference type="KEGG" id="rtg:NCTC13098_00411"/>
<evidence type="ECO:0000256" key="8">
    <source>
        <dbReference type="ARBA" id="ARBA00025174"/>
    </source>
</evidence>
<evidence type="ECO:0000313" key="11">
    <source>
        <dbReference type="Proteomes" id="UP000274346"/>
    </source>
</evidence>
<comment type="catalytic activity">
    <reaction evidence="1 9">
        <text>[(1-&gt;4)-alpha-D-glucosyl](n) + phosphate = [(1-&gt;4)-alpha-D-glucosyl](n-1) + alpha-D-glucose 1-phosphate</text>
        <dbReference type="Rhea" id="RHEA:41732"/>
        <dbReference type="Rhea" id="RHEA-COMP:9584"/>
        <dbReference type="Rhea" id="RHEA-COMP:9586"/>
        <dbReference type="ChEBI" id="CHEBI:15444"/>
        <dbReference type="ChEBI" id="CHEBI:43474"/>
        <dbReference type="ChEBI" id="CHEBI:58601"/>
        <dbReference type="EC" id="2.4.1.1"/>
    </reaction>
</comment>
<evidence type="ECO:0000256" key="7">
    <source>
        <dbReference type="ARBA" id="ARBA00023277"/>
    </source>
</evidence>
<keyword evidence="6 9" id="KW-0663">Pyridoxal phosphate</keyword>
<evidence type="ECO:0000256" key="3">
    <source>
        <dbReference type="ARBA" id="ARBA00006047"/>
    </source>
</evidence>
<dbReference type="AlphaFoldDB" id="A0A3P8M0V1"/>
<evidence type="ECO:0000256" key="6">
    <source>
        <dbReference type="ARBA" id="ARBA00022898"/>
    </source>
</evidence>
<dbReference type="GO" id="GO:0005737">
    <property type="term" value="C:cytoplasm"/>
    <property type="evidence" value="ECO:0007669"/>
    <property type="project" value="TreeGrafter"/>
</dbReference>
<comment type="similarity">
    <text evidence="3 9">Belongs to the glycogen phosphorylase family.</text>
</comment>
<dbReference type="SUPFAM" id="SSF53756">
    <property type="entry name" value="UDP-Glycosyltransferase/glycogen phosphorylase"/>
    <property type="match status" value="1"/>
</dbReference>
<evidence type="ECO:0000256" key="1">
    <source>
        <dbReference type="ARBA" id="ARBA00001275"/>
    </source>
</evidence>
<evidence type="ECO:0000256" key="4">
    <source>
        <dbReference type="ARBA" id="ARBA00022676"/>
    </source>
</evidence>
<keyword evidence="7 9" id="KW-0119">Carbohydrate metabolism</keyword>
<protein>
    <recommendedName>
        <fullName evidence="9">Alpha-1,4 glucan phosphorylase</fullName>
        <ecNumber evidence="9">2.4.1.1</ecNumber>
    </recommendedName>
</protein>
<dbReference type="GO" id="GO:0005980">
    <property type="term" value="P:glycogen catabolic process"/>
    <property type="evidence" value="ECO:0007669"/>
    <property type="project" value="TreeGrafter"/>
</dbReference>
<reference evidence="10 11" key="1">
    <citation type="submission" date="2018-12" db="EMBL/GenBank/DDBJ databases">
        <authorList>
            <consortium name="Pathogen Informatics"/>
        </authorList>
    </citation>
    <scope>NUCLEOTIDE SEQUENCE [LARGE SCALE GENOMIC DNA]</scope>
    <source>
        <strain evidence="10 11">NCTC13098</strain>
    </source>
</reference>
<dbReference type="PANTHER" id="PTHR11468:SF3">
    <property type="entry name" value="GLYCOGEN PHOSPHORYLASE, LIVER FORM"/>
    <property type="match status" value="1"/>
</dbReference>
<organism evidence="10 11">
    <name type="scientific">Raoultella terrigena</name>
    <name type="common">Klebsiella terrigena</name>
    <dbReference type="NCBI Taxonomy" id="577"/>
    <lineage>
        <taxon>Bacteria</taxon>
        <taxon>Pseudomonadati</taxon>
        <taxon>Pseudomonadota</taxon>
        <taxon>Gammaproteobacteria</taxon>
        <taxon>Enterobacterales</taxon>
        <taxon>Enterobacteriaceae</taxon>
        <taxon>Klebsiella/Raoultella group</taxon>
        <taxon>Raoultella</taxon>
    </lineage>
</organism>
<evidence type="ECO:0000313" key="10">
    <source>
        <dbReference type="EMBL" id="VDR24133.1"/>
    </source>
</evidence>
<accession>A0A3P8M0V1</accession>
<dbReference type="Gene3D" id="3.40.50.2000">
    <property type="entry name" value="Glycogen Phosphorylase B"/>
    <property type="match status" value="1"/>
</dbReference>
<dbReference type="PROSITE" id="PS00102">
    <property type="entry name" value="PHOSPHORYLASE"/>
    <property type="match status" value="1"/>
</dbReference>
<name>A0A3P8M0V1_RAOTE</name>
<dbReference type="Proteomes" id="UP000274346">
    <property type="component" value="Chromosome"/>
</dbReference>
<proteinExistence type="inferred from homology"/>
<dbReference type="GO" id="GO:0030170">
    <property type="term" value="F:pyridoxal phosphate binding"/>
    <property type="evidence" value="ECO:0007669"/>
    <property type="project" value="TreeGrafter"/>
</dbReference>
<evidence type="ECO:0000256" key="5">
    <source>
        <dbReference type="ARBA" id="ARBA00022679"/>
    </source>
</evidence>
<comment type="function">
    <text evidence="9">Allosteric enzyme that catalyzes the rate-limiting step in glycogen catabolism, the phosphorolytic cleavage of glycogen to produce glucose-1-phosphate, and plays a central role in maintaining cellular and organismal glucose homeostasis.</text>
</comment>
<evidence type="ECO:0000256" key="2">
    <source>
        <dbReference type="ARBA" id="ARBA00001933"/>
    </source>
</evidence>
<dbReference type="Pfam" id="PF00343">
    <property type="entry name" value="Phosphorylase"/>
    <property type="match status" value="1"/>
</dbReference>
<keyword evidence="5 9" id="KW-0808">Transferase</keyword>
<dbReference type="InterPro" id="IPR000811">
    <property type="entry name" value="Glyco_trans_35"/>
</dbReference>
<gene>
    <name evidence="10" type="primary">malP_3</name>
    <name evidence="10" type="ORF">NCTC13098_00411</name>
</gene>
<dbReference type="PANTHER" id="PTHR11468">
    <property type="entry name" value="GLYCOGEN PHOSPHORYLASE"/>
    <property type="match status" value="1"/>
</dbReference>
<sequence length="225" mass="24991">MAKHIIHLINDVAAVVNNDPQIGDKLKIVFIPNYSVSLAQLIIPAADLSEQISLAGTEASGTSNMKFALNGALTIGTLDGANVEMLEHVGEENIFIFGNTAEEVEALRASGYKPRDYYEQDPELHQTLTQIGTGLFSPSEPGRYRDLLDSLINFGDHYQVLADYRSYVDCQDKVDELYRHPEEWANKAMLNIANMGYFSSDRTIQEYADHIWHIDPVAAVTTALS</sequence>
<evidence type="ECO:0000256" key="9">
    <source>
        <dbReference type="RuleBase" id="RU000587"/>
    </source>
</evidence>
<comment type="function">
    <text evidence="8">Phosphorylase is an important allosteric enzyme in carbohydrate metabolism. Enzymes from different sources differ in their regulatory mechanisms and in their natural substrates. However, all known phosphorylases share catalytic and structural properties.</text>
</comment>
<dbReference type="InterPro" id="IPR035090">
    <property type="entry name" value="Pyridoxal_P_attach_site"/>
</dbReference>